<comment type="caution">
    <text evidence="2">The sequence shown here is derived from an EMBL/GenBank/DDBJ whole genome shotgun (WGS) entry which is preliminary data.</text>
</comment>
<gene>
    <name evidence="2" type="ORF">HF519_24955</name>
</gene>
<evidence type="ECO:0000313" key="3">
    <source>
        <dbReference type="Proteomes" id="UP000586918"/>
    </source>
</evidence>
<reference evidence="2 3" key="1">
    <citation type="submission" date="2020-04" db="EMBL/GenBank/DDBJ databases">
        <authorList>
            <person name="Klaysubun C."/>
            <person name="Duangmal K."/>
            <person name="Lipun K."/>
        </authorList>
    </citation>
    <scope>NUCLEOTIDE SEQUENCE [LARGE SCALE GENOMIC DNA]</scope>
    <source>
        <strain evidence="2 3">DSM 45300</strain>
    </source>
</reference>
<dbReference type="AlphaFoldDB" id="A0A848DQE1"/>
<dbReference type="RefSeq" id="WP_169415442.1">
    <property type="nucleotide sequence ID" value="NZ_JAAXKZ010000130.1"/>
</dbReference>
<dbReference type="EMBL" id="JAAXKZ010000130">
    <property type="protein sequence ID" value="NMH94765.1"/>
    <property type="molecule type" value="Genomic_DNA"/>
</dbReference>
<sequence>MRFYAERPARAARQLLADVVAIGWFVLWVVLGVAAHDLVIGLGAPARTLADAGEEIHGAFDGAARTVAGIPLVGDDVSRALGAASAAGEALARSGHQQVESVTALATGAGVLVVLLGALPVLLIWLPMRLRYARTAGSAVAARETGTDLLALRALARHPTDRLLAVAPDPVEAWRRDDREVVHRLAMLELATLGLRPPRSHPDAAGRLNG</sequence>
<keyword evidence="1" id="KW-0812">Transmembrane</keyword>
<feature type="transmembrane region" description="Helical" evidence="1">
    <location>
        <begin position="104"/>
        <end position="126"/>
    </location>
</feature>
<evidence type="ECO:0008006" key="4">
    <source>
        <dbReference type="Google" id="ProtNLM"/>
    </source>
</evidence>
<keyword evidence="1" id="KW-1133">Transmembrane helix</keyword>
<name>A0A848DQE1_9PSEU</name>
<evidence type="ECO:0000313" key="2">
    <source>
        <dbReference type="EMBL" id="NMH94765.1"/>
    </source>
</evidence>
<protein>
    <recommendedName>
        <fullName evidence="4">Transmembrane protein</fullName>
    </recommendedName>
</protein>
<proteinExistence type="predicted"/>
<dbReference type="Proteomes" id="UP000586918">
    <property type="component" value="Unassembled WGS sequence"/>
</dbReference>
<evidence type="ECO:0000256" key="1">
    <source>
        <dbReference type="SAM" id="Phobius"/>
    </source>
</evidence>
<keyword evidence="3" id="KW-1185">Reference proteome</keyword>
<organism evidence="2 3">
    <name type="scientific">Pseudonocardia bannensis</name>
    <dbReference type="NCBI Taxonomy" id="630973"/>
    <lineage>
        <taxon>Bacteria</taxon>
        <taxon>Bacillati</taxon>
        <taxon>Actinomycetota</taxon>
        <taxon>Actinomycetes</taxon>
        <taxon>Pseudonocardiales</taxon>
        <taxon>Pseudonocardiaceae</taxon>
        <taxon>Pseudonocardia</taxon>
    </lineage>
</organism>
<accession>A0A848DQE1</accession>
<keyword evidence="1" id="KW-0472">Membrane</keyword>
<feature type="transmembrane region" description="Helical" evidence="1">
    <location>
        <begin position="15"/>
        <end position="35"/>
    </location>
</feature>